<organism evidence="5 6">
    <name type="scientific">Denitrificimonas caeni</name>
    <dbReference type="NCBI Taxonomy" id="521720"/>
    <lineage>
        <taxon>Bacteria</taxon>
        <taxon>Pseudomonadati</taxon>
        <taxon>Pseudomonadota</taxon>
        <taxon>Gammaproteobacteria</taxon>
        <taxon>Pseudomonadales</taxon>
        <taxon>Pseudomonadaceae</taxon>
        <taxon>Denitrificimonas</taxon>
    </lineage>
</organism>
<gene>
    <name evidence="5" type="ORF">O6P33_11705</name>
</gene>
<dbReference type="Proteomes" id="UP001212189">
    <property type="component" value="Chromosome"/>
</dbReference>
<dbReference type="PANTHER" id="PTHR43176:SF3">
    <property type="entry name" value="3-HYDROXYISOBUTYRYL-COA HYDROLASE, MITOCHONDRIAL"/>
    <property type="match status" value="1"/>
</dbReference>
<protein>
    <recommendedName>
        <fullName evidence="2">3-hydroxyisobutyryl-CoA hydrolase</fullName>
        <ecNumber evidence="2">3.1.2.4</ecNumber>
    </recommendedName>
</protein>
<evidence type="ECO:0000256" key="1">
    <source>
        <dbReference type="ARBA" id="ARBA00001709"/>
    </source>
</evidence>
<evidence type="ECO:0000313" key="6">
    <source>
        <dbReference type="Proteomes" id="UP001212189"/>
    </source>
</evidence>
<reference evidence="5 6" key="1">
    <citation type="submission" date="2022-12" db="EMBL/GenBank/DDBJ databases">
        <title>Coexistence and Characterization of a Novel Tigecycline Resistance gene tet(X) variant and blaNDM-1 in a Pseudomonas caeni Isolate of Chicken Origin.</title>
        <authorList>
            <person name="Lu X."/>
            <person name="Zhang L."/>
            <person name="Li R."/>
            <person name="Wang Z."/>
        </authorList>
    </citation>
    <scope>NUCLEOTIDE SEQUENCE [LARGE SCALE GENOMIC DNA]</scope>
    <source>
        <strain evidence="5 6">CE14</strain>
    </source>
</reference>
<feature type="domain" description="Enoyl-CoA hydratase/isomerase" evidence="4">
    <location>
        <begin position="16"/>
        <end position="348"/>
    </location>
</feature>
<proteinExistence type="predicted"/>
<dbReference type="PANTHER" id="PTHR43176">
    <property type="entry name" value="3-HYDROXYISOBUTYRYL-COA HYDROLASE-RELATED"/>
    <property type="match status" value="1"/>
</dbReference>
<dbReference type="EMBL" id="CP114976">
    <property type="protein sequence ID" value="WBE25010.1"/>
    <property type="molecule type" value="Genomic_DNA"/>
</dbReference>
<evidence type="ECO:0000313" key="5">
    <source>
        <dbReference type="EMBL" id="WBE25010.1"/>
    </source>
</evidence>
<dbReference type="Gene3D" id="3.90.226.10">
    <property type="entry name" value="2-enoyl-CoA Hydratase, Chain A, domain 1"/>
    <property type="match status" value="1"/>
</dbReference>
<dbReference type="InterPro" id="IPR032259">
    <property type="entry name" value="HIBYL-CoA-H"/>
</dbReference>
<keyword evidence="3" id="KW-0378">Hydrolase</keyword>
<evidence type="ECO:0000259" key="4">
    <source>
        <dbReference type="Pfam" id="PF16113"/>
    </source>
</evidence>
<dbReference type="NCBIfam" id="NF004127">
    <property type="entry name" value="PRK05617.1"/>
    <property type="match status" value="1"/>
</dbReference>
<dbReference type="Pfam" id="PF16113">
    <property type="entry name" value="ECH_2"/>
    <property type="match status" value="1"/>
</dbReference>
<name>A0AAE9VRH5_9GAMM</name>
<comment type="catalytic activity">
    <reaction evidence="1">
        <text>3-hydroxy-2-methylpropanoyl-CoA + H2O = 3-hydroxy-2-methylpropanoate + CoA + H(+)</text>
        <dbReference type="Rhea" id="RHEA:20888"/>
        <dbReference type="ChEBI" id="CHEBI:11805"/>
        <dbReference type="ChEBI" id="CHEBI:15377"/>
        <dbReference type="ChEBI" id="CHEBI:15378"/>
        <dbReference type="ChEBI" id="CHEBI:57287"/>
        <dbReference type="ChEBI" id="CHEBI:57340"/>
        <dbReference type="EC" id="3.1.2.4"/>
    </reaction>
</comment>
<dbReference type="AlphaFoldDB" id="A0AAE9VRH5"/>
<dbReference type="InterPro" id="IPR029045">
    <property type="entry name" value="ClpP/crotonase-like_dom_sf"/>
</dbReference>
<keyword evidence="6" id="KW-1185">Reference proteome</keyword>
<dbReference type="GO" id="GO:0006574">
    <property type="term" value="P:L-valine catabolic process"/>
    <property type="evidence" value="ECO:0007669"/>
    <property type="project" value="TreeGrafter"/>
</dbReference>
<dbReference type="CDD" id="cd06558">
    <property type="entry name" value="crotonase-like"/>
    <property type="match status" value="1"/>
</dbReference>
<evidence type="ECO:0000256" key="3">
    <source>
        <dbReference type="ARBA" id="ARBA00022801"/>
    </source>
</evidence>
<dbReference type="SUPFAM" id="SSF52096">
    <property type="entry name" value="ClpP/crotonase"/>
    <property type="match status" value="1"/>
</dbReference>
<dbReference type="KEGG" id="dce:O6P33_11705"/>
<dbReference type="GO" id="GO:0003860">
    <property type="term" value="F:3-hydroxyisobutyryl-CoA hydrolase activity"/>
    <property type="evidence" value="ECO:0007669"/>
    <property type="project" value="UniProtKB-EC"/>
</dbReference>
<sequence>MPDNQTLVLTEVRNNVGHLTLNRVAAFNAINLEMVRSIAQQLHAWAADENVVAVVLRANGDKAFCAGGDIRELYSNAKEGNDLNNTFFSEEYALDQYIHAYPKPVIALIDGLTLGGGMGLVQGASFRIVTEKARLGMPEVSIGFFPDVGGSYFLSRLPSEIGTYMGVSGNPVGAADALQIGLADWFLHAEQISELDRCLDNMQWGHSSQEAIRSLLNTLASKRASGSKLAPVRAAIEQHFSKDSVAEIIASLASETNDSIKPWCEELIATLRTRSPIAMATTLTMLRRAKDLSLADCFRLEYHLGTQWFTKGDFMEGVRALIIDKDKNPQWQPATIEALEQGKLDDLFAGFQAQSI</sequence>
<dbReference type="InterPro" id="IPR045004">
    <property type="entry name" value="ECH_dom"/>
</dbReference>
<evidence type="ECO:0000256" key="2">
    <source>
        <dbReference type="ARBA" id="ARBA00011915"/>
    </source>
</evidence>
<accession>A0AAE9VRH5</accession>
<dbReference type="RefSeq" id="WP_269817953.1">
    <property type="nucleotide sequence ID" value="NZ_CP114976.1"/>
</dbReference>
<dbReference type="EC" id="3.1.2.4" evidence="2"/>